<organism evidence="3 4">
    <name type="scientific">Steroidobacter gossypii</name>
    <dbReference type="NCBI Taxonomy" id="2805490"/>
    <lineage>
        <taxon>Bacteria</taxon>
        <taxon>Pseudomonadati</taxon>
        <taxon>Pseudomonadota</taxon>
        <taxon>Gammaproteobacteria</taxon>
        <taxon>Steroidobacterales</taxon>
        <taxon>Steroidobacteraceae</taxon>
        <taxon>Steroidobacter</taxon>
    </lineage>
</organism>
<name>A0ABS1X4D9_9GAMM</name>
<sequence length="306" mass="32751">MADEFNRRAGTWAAVVVLGVGAVLTSASVLASEAQPTIVEHRDIIYLSPGGHDLQLDVYSVESGRRPTPVWIHIHGGAWWKGARPHSWTGFSAYLEAGFSVVTVQYRLAGVASAPAAVQDVRCAMSWVGKNAERYGFDTQRIVVTGTSAGGHLALMGGMLTNGNDVDLPECRESPLAAAIVDFYGPTDLDTWPAPDPDGGFKQAPHGSIARWLGANAGDSAMRKRMSPVSHVRADLPPIFIVHGDADPVVPLQESLSLKQKLDAAGARSALHVVPGGVHGKFDAERRRAIEQDVLSFLRQHGVIEE</sequence>
<dbReference type="InterPro" id="IPR050300">
    <property type="entry name" value="GDXG_lipolytic_enzyme"/>
</dbReference>
<dbReference type="Pfam" id="PF20434">
    <property type="entry name" value="BD-FAE"/>
    <property type="match status" value="1"/>
</dbReference>
<dbReference type="PANTHER" id="PTHR48081:SF13">
    <property type="entry name" value="ALPHA_BETA HYDROLASE"/>
    <property type="match status" value="1"/>
</dbReference>
<evidence type="ECO:0000313" key="3">
    <source>
        <dbReference type="EMBL" id="MBM0108085.1"/>
    </source>
</evidence>
<feature type="domain" description="BD-FAE-like" evidence="2">
    <location>
        <begin position="56"/>
        <end position="262"/>
    </location>
</feature>
<dbReference type="Gene3D" id="3.40.50.1820">
    <property type="entry name" value="alpha/beta hydrolase"/>
    <property type="match status" value="1"/>
</dbReference>
<keyword evidence="1 3" id="KW-0378">Hydrolase</keyword>
<dbReference type="PANTHER" id="PTHR48081">
    <property type="entry name" value="AB HYDROLASE SUPERFAMILY PROTEIN C4A8.06C"/>
    <property type="match status" value="1"/>
</dbReference>
<comment type="caution">
    <text evidence="3">The sequence shown here is derived from an EMBL/GenBank/DDBJ whole genome shotgun (WGS) entry which is preliminary data.</text>
</comment>
<dbReference type="InterPro" id="IPR049492">
    <property type="entry name" value="BD-FAE-like_dom"/>
</dbReference>
<reference evidence="3 4" key="1">
    <citation type="journal article" date="2021" name="Int. J. Syst. Evol. Microbiol.">
        <title>Steroidobacter gossypii sp. nov., isolated from soil of cotton cropping field.</title>
        <authorList>
            <person name="Huang R."/>
            <person name="Yang S."/>
            <person name="Zhen C."/>
            <person name="Liu W."/>
        </authorList>
    </citation>
    <scope>NUCLEOTIDE SEQUENCE [LARGE SCALE GENOMIC DNA]</scope>
    <source>
        <strain evidence="3 4">S1-65</strain>
    </source>
</reference>
<dbReference type="GO" id="GO:0016787">
    <property type="term" value="F:hydrolase activity"/>
    <property type="evidence" value="ECO:0007669"/>
    <property type="project" value="UniProtKB-KW"/>
</dbReference>
<evidence type="ECO:0000256" key="1">
    <source>
        <dbReference type="ARBA" id="ARBA00022801"/>
    </source>
</evidence>
<dbReference type="RefSeq" id="WP_203170192.1">
    <property type="nucleotide sequence ID" value="NZ_JAEVLS010000006.1"/>
</dbReference>
<evidence type="ECO:0000259" key="2">
    <source>
        <dbReference type="Pfam" id="PF20434"/>
    </source>
</evidence>
<evidence type="ECO:0000313" key="4">
    <source>
        <dbReference type="Proteomes" id="UP000661077"/>
    </source>
</evidence>
<dbReference type="SUPFAM" id="SSF53474">
    <property type="entry name" value="alpha/beta-Hydrolases"/>
    <property type="match status" value="1"/>
</dbReference>
<keyword evidence="4" id="KW-1185">Reference proteome</keyword>
<gene>
    <name evidence="3" type="ORF">JM946_25420</name>
</gene>
<protein>
    <submittedName>
        <fullName evidence="3">Alpha/beta hydrolase</fullName>
    </submittedName>
</protein>
<accession>A0ABS1X4D9</accession>
<proteinExistence type="predicted"/>
<dbReference type="InterPro" id="IPR029058">
    <property type="entry name" value="AB_hydrolase_fold"/>
</dbReference>
<dbReference type="Proteomes" id="UP000661077">
    <property type="component" value="Unassembled WGS sequence"/>
</dbReference>
<dbReference type="EMBL" id="JAEVLS010000006">
    <property type="protein sequence ID" value="MBM0108085.1"/>
    <property type="molecule type" value="Genomic_DNA"/>
</dbReference>